<dbReference type="Pfam" id="PF24322">
    <property type="entry name" value="Tle3"/>
    <property type="match status" value="1"/>
</dbReference>
<evidence type="ECO:0000259" key="1">
    <source>
        <dbReference type="Pfam" id="PF24322"/>
    </source>
</evidence>
<evidence type="ECO:0000313" key="2">
    <source>
        <dbReference type="EMBL" id="EGH41839.1"/>
    </source>
</evidence>
<comment type="caution">
    <text evidence="2">The sequence shown here is derived from an EMBL/GenBank/DDBJ whole genome shotgun (WGS) entry which is preliminary data.</text>
</comment>
<accession>F3G439</accession>
<dbReference type="Proteomes" id="UP000004986">
    <property type="component" value="Unassembled WGS sequence"/>
</dbReference>
<reference evidence="2 3" key="1">
    <citation type="journal article" date="2011" name="PLoS Pathog.">
        <title>Dynamic evolution of pathogenicity revealed by sequencing and comparative genomics of 19 Pseudomonas syringae isolates.</title>
        <authorList>
            <person name="Baltrus D.A."/>
            <person name="Nishimura M.T."/>
            <person name="Romanchuk A."/>
            <person name="Chang J.H."/>
            <person name="Mukhtar M.S."/>
            <person name="Cherkis K."/>
            <person name="Roach J."/>
            <person name="Grant S.R."/>
            <person name="Jones C.D."/>
            <person name="Dangl J.L."/>
        </authorList>
    </citation>
    <scope>NUCLEOTIDE SEQUENCE [LARGE SCALE GENOMIC DNA]</scope>
    <source>
        <strain evidence="2 3">1704B</strain>
    </source>
</reference>
<dbReference type="HOGENOM" id="CLU_203532_0_0_6"/>
<proteinExistence type="predicted"/>
<name>F3G439_PSESJ</name>
<dbReference type="AlphaFoldDB" id="F3G439"/>
<keyword evidence="3" id="KW-1185">Reference proteome</keyword>
<feature type="non-terminal residue" evidence="2">
    <location>
        <position position="70"/>
    </location>
</feature>
<gene>
    <name evidence="2" type="ORF">PSYPI_05163</name>
</gene>
<feature type="domain" description="T6SS Tle3 phospholipase effector alpha/beta" evidence="1">
    <location>
        <begin position="32"/>
        <end position="69"/>
    </location>
</feature>
<sequence>MNGADEYAVAQGNTRLIPNLNTTSKMEVPADLPGIVIFLHGVNDPGASYESVETGLCQGVNERLDRPDLV</sequence>
<protein>
    <recommendedName>
        <fullName evidence="1">T6SS Tle3 phospholipase effector alpha/beta domain-containing protein</fullName>
    </recommendedName>
</protein>
<evidence type="ECO:0000313" key="3">
    <source>
        <dbReference type="Proteomes" id="UP000004986"/>
    </source>
</evidence>
<dbReference type="EMBL" id="AEAI01000247">
    <property type="protein sequence ID" value="EGH41839.1"/>
    <property type="molecule type" value="Genomic_DNA"/>
</dbReference>
<organism evidence="2 3">
    <name type="scientific">Pseudomonas syringae pv. pisi str. 1704B</name>
    <dbReference type="NCBI Taxonomy" id="629263"/>
    <lineage>
        <taxon>Bacteria</taxon>
        <taxon>Pseudomonadati</taxon>
        <taxon>Pseudomonadota</taxon>
        <taxon>Gammaproteobacteria</taxon>
        <taxon>Pseudomonadales</taxon>
        <taxon>Pseudomonadaceae</taxon>
        <taxon>Pseudomonas</taxon>
        <taxon>Pseudomonas syringae</taxon>
    </lineage>
</organism>
<dbReference type="InterPro" id="IPR056221">
    <property type="entry name" value="Tle3_ab_dom"/>
</dbReference>